<name>A0A9Q0SUE3_SALVM</name>
<dbReference type="Proteomes" id="UP001151529">
    <property type="component" value="Chromosome 8"/>
</dbReference>
<reference evidence="1" key="1">
    <citation type="submission" date="2022-11" db="EMBL/GenBank/DDBJ databases">
        <authorList>
            <person name="Hyden B.L."/>
            <person name="Feng K."/>
            <person name="Yates T."/>
            <person name="Jawdy S."/>
            <person name="Smart L.B."/>
            <person name="Muchero W."/>
        </authorList>
    </citation>
    <scope>NUCLEOTIDE SEQUENCE</scope>
    <source>
        <tissue evidence="1">Shoot tip</tissue>
    </source>
</reference>
<proteinExistence type="predicted"/>
<evidence type="ECO:0000313" key="2">
    <source>
        <dbReference type="Proteomes" id="UP001151529"/>
    </source>
</evidence>
<organism evidence="1 2">
    <name type="scientific">Salix viminalis</name>
    <name type="common">Common osier</name>
    <name type="synonym">Basket willow</name>
    <dbReference type="NCBI Taxonomy" id="40686"/>
    <lineage>
        <taxon>Eukaryota</taxon>
        <taxon>Viridiplantae</taxon>
        <taxon>Streptophyta</taxon>
        <taxon>Embryophyta</taxon>
        <taxon>Tracheophyta</taxon>
        <taxon>Spermatophyta</taxon>
        <taxon>Magnoliopsida</taxon>
        <taxon>eudicotyledons</taxon>
        <taxon>Gunneridae</taxon>
        <taxon>Pentapetalae</taxon>
        <taxon>rosids</taxon>
        <taxon>fabids</taxon>
        <taxon>Malpighiales</taxon>
        <taxon>Salicaceae</taxon>
        <taxon>Saliceae</taxon>
        <taxon>Salix</taxon>
    </lineage>
</organism>
<protein>
    <submittedName>
        <fullName evidence="1">Uncharacterized protein</fullName>
    </submittedName>
</protein>
<evidence type="ECO:0000313" key="1">
    <source>
        <dbReference type="EMBL" id="KAJ6690077.1"/>
    </source>
</evidence>
<reference evidence="1" key="2">
    <citation type="journal article" date="2023" name="Int. J. Mol. Sci.">
        <title>De Novo Assembly and Annotation of 11 Diverse Shrub Willow (Salix) Genomes Reveals Novel Gene Organization in Sex-Linked Regions.</title>
        <authorList>
            <person name="Hyden B."/>
            <person name="Feng K."/>
            <person name="Yates T.B."/>
            <person name="Jawdy S."/>
            <person name="Cereghino C."/>
            <person name="Smart L.B."/>
            <person name="Muchero W."/>
        </authorList>
    </citation>
    <scope>NUCLEOTIDE SEQUENCE [LARGE SCALE GENOMIC DNA]</scope>
    <source>
        <tissue evidence="1">Shoot tip</tissue>
    </source>
</reference>
<sequence>MSCSSCLIPRLGSLILRVPGSPRARNSAISPLQTASSDLQNPLPDLNGRAQNQAQMRSRIGVCGGVAEEEDRGEEGLRKCLAGCKAKATPSTSFQHAAAGCLSFACKNLLTVETQLTTSPSPKNMKL</sequence>
<dbReference type="AlphaFoldDB" id="A0A9Q0SUE3"/>
<keyword evidence="2" id="KW-1185">Reference proteome</keyword>
<dbReference type="EMBL" id="JAPFFL010000012">
    <property type="protein sequence ID" value="KAJ6690077.1"/>
    <property type="molecule type" value="Genomic_DNA"/>
</dbReference>
<accession>A0A9Q0SUE3</accession>
<comment type="caution">
    <text evidence="1">The sequence shown here is derived from an EMBL/GenBank/DDBJ whole genome shotgun (WGS) entry which is preliminary data.</text>
</comment>
<gene>
    <name evidence="1" type="ORF">OIU85_006368</name>
</gene>